<keyword evidence="5" id="KW-0808">Transferase</keyword>
<dbReference type="AlphaFoldDB" id="A0A1V0GN53"/>
<dbReference type="InterPro" id="IPR016221">
    <property type="entry name" value="Bifunct_regulatory_prot_Ada"/>
</dbReference>
<evidence type="ECO:0000256" key="5">
    <source>
        <dbReference type="ARBA" id="ARBA00022679"/>
    </source>
</evidence>
<keyword evidence="13" id="KW-0862">Zinc</keyword>
<dbReference type="Gene3D" id="3.40.10.10">
    <property type="entry name" value="DNA Methylphosphotriester Repair Domain"/>
    <property type="match status" value="1"/>
</dbReference>
<accession>A0A1V0GN53</accession>
<dbReference type="Gene3D" id="1.10.10.60">
    <property type="entry name" value="Homeodomain-like"/>
    <property type="match status" value="1"/>
</dbReference>
<evidence type="ECO:0000256" key="1">
    <source>
        <dbReference type="ARBA" id="ARBA00001286"/>
    </source>
</evidence>
<dbReference type="InterPro" id="IPR004026">
    <property type="entry name" value="Ada_DNA_repair_Zn-bd"/>
</dbReference>
<feature type="domain" description="HTH araC/xylS-type" evidence="14">
    <location>
        <begin position="98"/>
        <end position="180"/>
    </location>
</feature>
<protein>
    <recommendedName>
        <fullName evidence="3">methylated-DNA--[protein]-cysteine S-methyltransferase</fullName>
        <ecNumber evidence="3">2.1.1.63</ecNumber>
    </recommendedName>
</protein>
<organism evidence="15 16">
    <name type="scientific">Paracoccus yeei</name>
    <dbReference type="NCBI Taxonomy" id="147645"/>
    <lineage>
        <taxon>Bacteria</taxon>
        <taxon>Pseudomonadati</taxon>
        <taxon>Pseudomonadota</taxon>
        <taxon>Alphaproteobacteria</taxon>
        <taxon>Rhodobacterales</taxon>
        <taxon>Paracoccaceae</taxon>
        <taxon>Paracoccus</taxon>
    </lineage>
</organism>
<keyword evidence="13" id="KW-0479">Metal-binding</keyword>
<dbReference type="InterPro" id="IPR036631">
    <property type="entry name" value="MGMT_N_sf"/>
</dbReference>
<evidence type="ECO:0000256" key="9">
    <source>
        <dbReference type="ARBA" id="ARBA00023163"/>
    </source>
</evidence>
<dbReference type="InterPro" id="IPR014048">
    <property type="entry name" value="MethylDNA_cys_MeTrfase_DNA-bd"/>
</dbReference>
<dbReference type="EMBL" id="CP020441">
    <property type="protein sequence ID" value="ARC35286.1"/>
    <property type="molecule type" value="Genomic_DNA"/>
</dbReference>
<dbReference type="SUPFAM" id="SSF57884">
    <property type="entry name" value="Ada DNA repair protein, N-terminal domain (N-Ada 10)"/>
    <property type="match status" value="1"/>
</dbReference>
<dbReference type="eggNOG" id="COG2169">
    <property type="taxonomic scope" value="Bacteria"/>
</dbReference>
<keyword evidence="7" id="KW-0805">Transcription regulation</keyword>
<feature type="active site" description="Nucleophile; methyl group acceptor from either O6-methylguanine or O4-methylthymine" evidence="12">
    <location>
        <position position="318"/>
    </location>
</feature>
<feature type="binding site" evidence="13">
    <location>
        <position position="38"/>
    </location>
    <ligand>
        <name>Zn(2+)</name>
        <dbReference type="ChEBI" id="CHEBI:29105"/>
    </ligand>
</feature>
<name>A0A1V0GN53_9RHOB</name>
<keyword evidence="8" id="KW-0010">Activator</keyword>
<dbReference type="PROSITE" id="PS01124">
    <property type="entry name" value="HTH_ARAC_FAMILY_2"/>
    <property type="match status" value="1"/>
</dbReference>
<comment type="catalytic activity">
    <reaction evidence="1">
        <text>a 4-O-methyl-thymidine in DNA + L-cysteinyl-[protein] = a thymidine in DNA + S-methyl-L-cysteinyl-[protein]</text>
        <dbReference type="Rhea" id="RHEA:53428"/>
        <dbReference type="Rhea" id="RHEA-COMP:10131"/>
        <dbReference type="Rhea" id="RHEA-COMP:10132"/>
        <dbReference type="Rhea" id="RHEA-COMP:13555"/>
        <dbReference type="Rhea" id="RHEA-COMP:13556"/>
        <dbReference type="ChEBI" id="CHEBI:29950"/>
        <dbReference type="ChEBI" id="CHEBI:82612"/>
        <dbReference type="ChEBI" id="CHEBI:137386"/>
        <dbReference type="ChEBI" id="CHEBI:137387"/>
        <dbReference type="EC" id="2.1.1.63"/>
    </reaction>
</comment>
<comment type="catalytic activity">
    <reaction evidence="11">
        <text>a 6-O-methyl-2'-deoxyguanosine in DNA + L-cysteinyl-[protein] = S-methyl-L-cysteinyl-[protein] + a 2'-deoxyguanosine in DNA</text>
        <dbReference type="Rhea" id="RHEA:24000"/>
        <dbReference type="Rhea" id="RHEA-COMP:10131"/>
        <dbReference type="Rhea" id="RHEA-COMP:10132"/>
        <dbReference type="Rhea" id="RHEA-COMP:11367"/>
        <dbReference type="Rhea" id="RHEA-COMP:11368"/>
        <dbReference type="ChEBI" id="CHEBI:29950"/>
        <dbReference type="ChEBI" id="CHEBI:82612"/>
        <dbReference type="ChEBI" id="CHEBI:85445"/>
        <dbReference type="ChEBI" id="CHEBI:85448"/>
        <dbReference type="EC" id="2.1.1.63"/>
    </reaction>
</comment>
<dbReference type="InterPro" id="IPR009057">
    <property type="entry name" value="Homeodomain-like_sf"/>
</dbReference>
<dbReference type="CDD" id="cd06445">
    <property type="entry name" value="ATase"/>
    <property type="match status" value="1"/>
</dbReference>
<dbReference type="PIRSF" id="PIRSF000409">
    <property type="entry name" value="Ada"/>
    <property type="match status" value="1"/>
</dbReference>
<dbReference type="Gene3D" id="3.30.160.70">
    <property type="entry name" value="Methylated DNA-protein cysteine methyltransferase domain"/>
    <property type="match status" value="1"/>
</dbReference>
<feature type="binding site" evidence="13">
    <location>
        <position position="68"/>
    </location>
    <ligand>
        <name>Zn(2+)</name>
        <dbReference type="ChEBI" id="CHEBI:29105"/>
    </ligand>
</feature>
<dbReference type="GO" id="GO:0003700">
    <property type="term" value="F:DNA-binding transcription factor activity"/>
    <property type="evidence" value="ECO:0007669"/>
    <property type="project" value="InterPro"/>
</dbReference>
<dbReference type="GO" id="GO:0032259">
    <property type="term" value="P:methylation"/>
    <property type="evidence" value="ECO:0007669"/>
    <property type="project" value="UniProtKB-KW"/>
</dbReference>
<dbReference type="SUPFAM" id="SSF46689">
    <property type="entry name" value="Homeodomain-like"/>
    <property type="match status" value="1"/>
</dbReference>
<keyword evidence="10" id="KW-0234">DNA repair</keyword>
<evidence type="ECO:0000256" key="13">
    <source>
        <dbReference type="PIRSR" id="PIRSR000409-3"/>
    </source>
</evidence>
<dbReference type="SMART" id="SM00342">
    <property type="entry name" value="HTH_ARAC"/>
    <property type="match status" value="1"/>
</dbReference>
<dbReference type="InterPro" id="IPR036217">
    <property type="entry name" value="MethylDNA_cys_MeTrfase_DNAb"/>
</dbReference>
<keyword evidence="6" id="KW-0227">DNA damage</keyword>
<evidence type="ECO:0000259" key="14">
    <source>
        <dbReference type="PROSITE" id="PS01124"/>
    </source>
</evidence>
<dbReference type="Proteomes" id="UP000191257">
    <property type="component" value="Plasmid unnamed1"/>
</dbReference>
<dbReference type="Pfam" id="PF12833">
    <property type="entry name" value="HTH_18"/>
    <property type="match status" value="1"/>
</dbReference>
<keyword evidence="15" id="KW-0238">DNA-binding</keyword>
<evidence type="ECO:0000256" key="6">
    <source>
        <dbReference type="ARBA" id="ARBA00022763"/>
    </source>
</evidence>
<dbReference type="FunFam" id="1.10.10.10:FF:000214">
    <property type="entry name" value="Methylated-DNA--protein-cysteine methyltransferase"/>
    <property type="match status" value="1"/>
</dbReference>
<evidence type="ECO:0000256" key="3">
    <source>
        <dbReference type="ARBA" id="ARBA00011918"/>
    </source>
</evidence>
<evidence type="ECO:0000313" key="15">
    <source>
        <dbReference type="EMBL" id="ARC35286.1"/>
    </source>
</evidence>
<dbReference type="GO" id="GO:0006281">
    <property type="term" value="P:DNA repair"/>
    <property type="evidence" value="ECO:0007669"/>
    <property type="project" value="UniProtKB-KW"/>
</dbReference>
<evidence type="ECO:0000256" key="12">
    <source>
        <dbReference type="PIRSR" id="PIRSR000409-1"/>
    </source>
</evidence>
<dbReference type="NCBIfam" id="NF011964">
    <property type="entry name" value="PRK15435.1"/>
    <property type="match status" value="1"/>
</dbReference>
<keyword evidence="15" id="KW-0614">Plasmid</keyword>
<gene>
    <name evidence="15" type="ORF">A6J80_01915</name>
</gene>
<sequence length="348" mass="37150">MPQTTALDPRWQAVLDRSPAADFVFAVRTTGIYCRPSCPARRPRPENVSFHASAAEAEAQGYRPCLRCHPTGIAPAQANADLVAAACRILDSADPVPTLPELARRIGLSPSHLHRQFRAATGLTPAVWARAARARRLRAGLGDGASVTQAMHQAGYGSSSRFYERADEVLGMAPRAYRDGGRGMVIRHALDRCSLGLVLVAQSERGICAIALGDDPQALVRDLQARFPQATLIAEDAALAAVLGQVVALIETPGAGLDLPLDLRGTGFQQRVWQALRGIRPGQTVSYAELARRIGAPGSARAVAGACAANPVAVAVPCHRVLRGDGRLSGYRWGVTRKRALLDRESRD</sequence>
<dbReference type="SUPFAM" id="SSF46767">
    <property type="entry name" value="Methylated DNA-protein cysteine methyltransferase, C-terminal domain"/>
    <property type="match status" value="1"/>
</dbReference>
<evidence type="ECO:0000256" key="4">
    <source>
        <dbReference type="ARBA" id="ARBA00022603"/>
    </source>
</evidence>
<proteinExistence type="inferred from homology"/>
<feature type="active site" description="Nucleophile; methyl group acceptor from methylphosphotriester" evidence="12">
    <location>
        <position position="34"/>
    </location>
</feature>
<keyword evidence="9" id="KW-0804">Transcription</keyword>
<evidence type="ECO:0000256" key="7">
    <source>
        <dbReference type="ARBA" id="ARBA00023015"/>
    </source>
</evidence>
<dbReference type="InterPro" id="IPR001497">
    <property type="entry name" value="MethylDNA_cys_MeTrfase_AS"/>
</dbReference>
<keyword evidence="16" id="KW-1185">Reference proteome</keyword>
<feature type="binding site" evidence="13">
    <location>
        <position position="34"/>
    </location>
    <ligand>
        <name>Zn(2+)</name>
        <dbReference type="ChEBI" id="CHEBI:29105"/>
    </ligand>
</feature>
<dbReference type="GO" id="GO:0043565">
    <property type="term" value="F:sequence-specific DNA binding"/>
    <property type="evidence" value="ECO:0007669"/>
    <property type="project" value="InterPro"/>
</dbReference>
<dbReference type="GO" id="GO:0003908">
    <property type="term" value="F:methylated-DNA-[protein]-cysteine S-methyltransferase activity"/>
    <property type="evidence" value="ECO:0007669"/>
    <property type="project" value="UniProtKB-EC"/>
</dbReference>
<dbReference type="PANTHER" id="PTHR10815:SF14">
    <property type="entry name" value="BIFUNCTIONAL TRANSCRIPTIONAL ACTIVATOR_DNA REPAIR ENZYME ADA"/>
    <property type="match status" value="1"/>
</dbReference>
<dbReference type="PANTHER" id="PTHR10815">
    <property type="entry name" value="METHYLATED-DNA--PROTEIN-CYSTEINE METHYLTRANSFERASE"/>
    <property type="match status" value="1"/>
</dbReference>
<dbReference type="Gene3D" id="1.10.10.10">
    <property type="entry name" value="Winged helix-like DNA-binding domain superfamily/Winged helix DNA-binding domain"/>
    <property type="match status" value="1"/>
</dbReference>
<reference evidence="15" key="1">
    <citation type="submission" date="2017-12" db="EMBL/GenBank/DDBJ databases">
        <title>FDA dAtabase for Regulatory Grade micrObial Sequences (FDA-ARGOS): Supporting development and validation of Infectious Disease Dx tests.</title>
        <authorList>
            <person name="Campos J."/>
            <person name="Goldberg B."/>
            <person name="Tallon L."/>
            <person name="Sadzewicz L."/>
            <person name="Sengamalay N."/>
            <person name="Ott S."/>
            <person name="Godinez A."/>
            <person name="Nagaraj S."/>
            <person name="Vyas G."/>
            <person name="Aluvathingal J."/>
            <person name="Nadendla S."/>
            <person name="Geyer C."/>
            <person name="Nandy P."/>
            <person name="Hobson J."/>
            <person name="Sichtig H."/>
        </authorList>
    </citation>
    <scope>NUCLEOTIDE SEQUENCE</scope>
    <source>
        <strain evidence="15">FDAARGOS_252</strain>
        <plasmid evidence="15">unnamed1</plasmid>
    </source>
</reference>
<dbReference type="RefSeq" id="WP_080620270.1">
    <property type="nucleotide sequence ID" value="NZ_CAWMZI010000002.1"/>
</dbReference>
<evidence type="ECO:0000256" key="8">
    <source>
        <dbReference type="ARBA" id="ARBA00023159"/>
    </source>
</evidence>
<dbReference type="NCBIfam" id="TIGR00589">
    <property type="entry name" value="ogt"/>
    <property type="match status" value="1"/>
</dbReference>
<dbReference type="InterPro" id="IPR018060">
    <property type="entry name" value="HTH_AraC"/>
</dbReference>
<comment type="similarity">
    <text evidence="2">Belongs to the MGMT family.</text>
</comment>
<feature type="binding site" evidence="13">
    <location>
        <position position="65"/>
    </location>
    <ligand>
        <name>Zn(2+)</name>
        <dbReference type="ChEBI" id="CHEBI:29105"/>
    </ligand>
</feature>
<evidence type="ECO:0000256" key="2">
    <source>
        <dbReference type="ARBA" id="ARBA00008711"/>
    </source>
</evidence>
<geneLocation type="plasmid" evidence="15 16">
    <name>unnamed1</name>
</geneLocation>
<evidence type="ECO:0000256" key="11">
    <source>
        <dbReference type="ARBA" id="ARBA00049348"/>
    </source>
</evidence>
<dbReference type="InterPro" id="IPR036388">
    <property type="entry name" value="WH-like_DNA-bd_sf"/>
</dbReference>
<dbReference type="EC" id="2.1.1.63" evidence="3"/>
<keyword evidence="4 15" id="KW-0489">Methyltransferase</keyword>
<dbReference type="PROSITE" id="PS00374">
    <property type="entry name" value="MGMT"/>
    <property type="match status" value="1"/>
</dbReference>
<evidence type="ECO:0000313" key="16">
    <source>
        <dbReference type="Proteomes" id="UP000191257"/>
    </source>
</evidence>
<dbReference type="Pfam" id="PF02805">
    <property type="entry name" value="Ada_Zn_binding"/>
    <property type="match status" value="1"/>
</dbReference>
<dbReference type="GO" id="GO:0008270">
    <property type="term" value="F:zinc ion binding"/>
    <property type="evidence" value="ECO:0007669"/>
    <property type="project" value="InterPro"/>
</dbReference>
<evidence type="ECO:0000256" key="10">
    <source>
        <dbReference type="ARBA" id="ARBA00023204"/>
    </source>
</evidence>
<comment type="cofactor">
    <cofactor evidence="13">
        <name>Zn(2+)</name>
        <dbReference type="ChEBI" id="CHEBI:29105"/>
    </cofactor>
    <text evidence="13">Binds 1 zinc ion per subunit.</text>
</comment>
<dbReference type="KEGG" id="pye:A6J80_01915"/>
<dbReference type="SUPFAM" id="SSF53155">
    <property type="entry name" value="Methylated DNA-protein cysteine methyltransferase domain"/>
    <property type="match status" value="1"/>
</dbReference>
<dbReference type="eggNOG" id="COG0350">
    <property type="taxonomic scope" value="Bacteria"/>
</dbReference>
<dbReference type="Pfam" id="PF01035">
    <property type="entry name" value="DNA_binding_1"/>
    <property type="match status" value="1"/>
</dbReference>
<dbReference type="InterPro" id="IPR035451">
    <property type="entry name" value="Ada-like_dom_sf"/>
</dbReference>